<dbReference type="EMBL" id="JXRR01000014">
    <property type="protein sequence ID" value="KIL47968.1"/>
    <property type="molecule type" value="Genomic_DNA"/>
</dbReference>
<dbReference type="AlphaFoldDB" id="A0A0C2VVH0"/>
<protein>
    <recommendedName>
        <fullName evidence="3">Phospholipid/glycerol acyltransferase domain-containing protein</fullName>
    </recommendedName>
</protein>
<keyword evidence="2" id="KW-0012">Acyltransferase</keyword>
<dbReference type="RefSeq" id="WP_041057890.1">
    <property type="nucleotide sequence ID" value="NZ_JXRR01000014.1"/>
</dbReference>
<reference evidence="4 5" key="1">
    <citation type="submission" date="2015-01" db="EMBL/GenBank/DDBJ databases">
        <title>Jeotgalibacillus campisalis genome sequencing.</title>
        <authorList>
            <person name="Goh K.M."/>
            <person name="Chan K.-G."/>
            <person name="Yaakop A.S."/>
            <person name="Ee R."/>
            <person name="Gan H.M."/>
            <person name="Chan C.S."/>
        </authorList>
    </citation>
    <scope>NUCLEOTIDE SEQUENCE [LARGE SCALE GENOMIC DNA]</scope>
    <source>
        <strain evidence="4 5">SF-57</strain>
    </source>
</reference>
<dbReference type="PANTHER" id="PTHR10434">
    <property type="entry name" value="1-ACYL-SN-GLYCEROL-3-PHOSPHATE ACYLTRANSFERASE"/>
    <property type="match status" value="1"/>
</dbReference>
<accession>A0A0C2VVH0</accession>
<dbReference type="InterPro" id="IPR002123">
    <property type="entry name" value="Plipid/glycerol_acylTrfase"/>
</dbReference>
<dbReference type="GO" id="GO:0006654">
    <property type="term" value="P:phosphatidic acid biosynthetic process"/>
    <property type="evidence" value="ECO:0007669"/>
    <property type="project" value="TreeGrafter"/>
</dbReference>
<dbReference type="CDD" id="cd06551">
    <property type="entry name" value="LPLAT"/>
    <property type="match status" value="1"/>
</dbReference>
<comment type="caution">
    <text evidence="4">The sequence shown here is derived from an EMBL/GenBank/DDBJ whole genome shotgun (WGS) entry which is preliminary data.</text>
</comment>
<gene>
    <name evidence="4" type="ORF">KR50_21350</name>
</gene>
<proteinExistence type="predicted"/>
<organism evidence="4 5">
    <name type="scientific">Jeotgalibacillus campisalis</name>
    <dbReference type="NCBI Taxonomy" id="220754"/>
    <lineage>
        <taxon>Bacteria</taxon>
        <taxon>Bacillati</taxon>
        <taxon>Bacillota</taxon>
        <taxon>Bacilli</taxon>
        <taxon>Bacillales</taxon>
        <taxon>Caryophanaceae</taxon>
        <taxon>Jeotgalibacillus</taxon>
    </lineage>
</organism>
<keyword evidence="1" id="KW-0808">Transferase</keyword>
<dbReference type="GO" id="GO:0005886">
    <property type="term" value="C:plasma membrane"/>
    <property type="evidence" value="ECO:0007669"/>
    <property type="project" value="TreeGrafter"/>
</dbReference>
<dbReference type="PATRIC" id="fig|220754.4.peg.2151"/>
<dbReference type="OrthoDB" id="152799at2"/>
<dbReference type="SUPFAM" id="SSF69593">
    <property type="entry name" value="Glycerol-3-phosphate (1)-acyltransferase"/>
    <property type="match status" value="1"/>
</dbReference>
<sequence>MNKPVKSPRSEKLLVNFLHFQLKKHFYRIYLDDCRGQLSPGPKLYTMNHSSWWDGLLIFYLNKEVLKENAYAMMSKKGLEDFKFFGRIGAFGVDPASPKDLLRSLALAGTLLEDKNSVWIFPQGKEEHIEKRPFTYMNGPAYLHDKANHISIIPVASYYTFRHDQRPELFIRIGSPLNNEELQSMNRKQKTDYMRVKHEALVDSVKNDLMEEKTSNYQLIKKGSKTSSEWLQWMKKPFKKDKQT</sequence>
<dbReference type="GO" id="GO:0003841">
    <property type="term" value="F:1-acylglycerol-3-phosphate O-acyltransferase activity"/>
    <property type="evidence" value="ECO:0007669"/>
    <property type="project" value="TreeGrafter"/>
</dbReference>
<feature type="domain" description="Phospholipid/glycerol acyltransferase" evidence="3">
    <location>
        <begin position="43"/>
        <end position="160"/>
    </location>
</feature>
<name>A0A0C2VVH0_9BACL</name>
<dbReference type="Pfam" id="PF01553">
    <property type="entry name" value="Acyltransferase"/>
    <property type="match status" value="1"/>
</dbReference>
<dbReference type="PANTHER" id="PTHR10434:SF11">
    <property type="entry name" value="1-ACYL-SN-GLYCEROL-3-PHOSPHATE ACYLTRANSFERASE"/>
    <property type="match status" value="1"/>
</dbReference>
<evidence type="ECO:0000256" key="2">
    <source>
        <dbReference type="ARBA" id="ARBA00023315"/>
    </source>
</evidence>
<evidence type="ECO:0000256" key="1">
    <source>
        <dbReference type="ARBA" id="ARBA00022679"/>
    </source>
</evidence>
<evidence type="ECO:0000259" key="3">
    <source>
        <dbReference type="SMART" id="SM00563"/>
    </source>
</evidence>
<keyword evidence="5" id="KW-1185">Reference proteome</keyword>
<dbReference type="SMART" id="SM00563">
    <property type="entry name" value="PlsC"/>
    <property type="match status" value="1"/>
</dbReference>
<evidence type="ECO:0000313" key="4">
    <source>
        <dbReference type="EMBL" id="KIL47968.1"/>
    </source>
</evidence>
<dbReference type="Proteomes" id="UP000031972">
    <property type="component" value="Unassembled WGS sequence"/>
</dbReference>
<evidence type="ECO:0000313" key="5">
    <source>
        <dbReference type="Proteomes" id="UP000031972"/>
    </source>
</evidence>